<keyword evidence="2 4" id="KW-0863">Zinc-finger</keyword>
<gene>
    <name evidence="7" type="ORF">BT62DRAFT_931141</name>
</gene>
<evidence type="ECO:0000313" key="8">
    <source>
        <dbReference type="Proteomes" id="UP000812287"/>
    </source>
</evidence>
<dbReference type="GO" id="GO:0003729">
    <property type="term" value="F:mRNA binding"/>
    <property type="evidence" value="ECO:0007669"/>
    <property type="project" value="TreeGrafter"/>
</dbReference>
<keyword evidence="1" id="KW-0479">Metal-binding</keyword>
<dbReference type="OrthoDB" id="448399at2759"/>
<feature type="domain" description="RanBP2-type" evidence="6">
    <location>
        <begin position="87"/>
        <end position="118"/>
    </location>
</feature>
<feature type="compositionally biased region" description="Pro residues" evidence="5">
    <location>
        <begin position="126"/>
        <end position="146"/>
    </location>
</feature>
<name>A0A9P7VW82_9AGAR</name>
<dbReference type="PROSITE" id="PS01358">
    <property type="entry name" value="ZF_RANBP2_1"/>
    <property type="match status" value="2"/>
</dbReference>
<dbReference type="GO" id="GO:0008270">
    <property type="term" value="F:zinc ion binding"/>
    <property type="evidence" value="ECO:0007669"/>
    <property type="project" value="UniProtKB-KW"/>
</dbReference>
<keyword evidence="8" id="KW-1185">Reference proteome</keyword>
<keyword evidence="3" id="KW-0862">Zinc</keyword>
<evidence type="ECO:0000259" key="6">
    <source>
        <dbReference type="PROSITE" id="PS50199"/>
    </source>
</evidence>
<organism evidence="7 8">
    <name type="scientific">Guyanagaster necrorhizus</name>
    <dbReference type="NCBI Taxonomy" id="856835"/>
    <lineage>
        <taxon>Eukaryota</taxon>
        <taxon>Fungi</taxon>
        <taxon>Dikarya</taxon>
        <taxon>Basidiomycota</taxon>
        <taxon>Agaricomycotina</taxon>
        <taxon>Agaricomycetes</taxon>
        <taxon>Agaricomycetidae</taxon>
        <taxon>Agaricales</taxon>
        <taxon>Marasmiineae</taxon>
        <taxon>Physalacriaceae</taxon>
        <taxon>Guyanagaster</taxon>
    </lineage>
</organism>
<dbReference type="InterPro" id="IPR036443">
    <property type="entry name" value="Znf_RanBP2_sf"/>
</dbReference>
<dbReference type="PANTHER" id="PTHR23111:SF40">
    <property type="entry name" value="RNA-BINDING PROTEIN INVOLVED IN HETEROCHROMATIN ASSEMBLY-RELATED"/>
    <property type="match status" value="1"/>
</dbReference>
<evidence type="ECO:0000313" key="7">
    <source>
        <dbReference type="EMBL" id="KAG7447299.1"/>
    </source>
</evidence>
<sequence length="421" mass="46126">MWTLRDGDSVWAVFKSHEEACRALSLSSAVPALDVDLEPFNKLRRFHFKTQALVPPPPPPPPSAMLEYVPNDYTLSSNPPNPRTSFRLGDWICSTPKCAAHNFGRNLACIGCGCPRSSPAPLYQAPLPPPTPTLPSPRFQPPPPVSPAYSPQSPAFPPSPAPAKSVHPLLTPSGRAFAVGGKVQNISSDPLSPCIMYWPDNEPFPEQGQIRPSALVGIPQPPILNTGNRGPISHQPGDWICQKCNYLNWRRRKVCQTCLPYAEGNGDSISAAVQAERIALLTSVLAQTHDPIPVRSHSLTPPQAHRPFINTSPPQHSRGHVHRSHSQFELGTQYNTYPIYQTSGHRELHAPAPLLPSFLQDIVQSPMLSPVSTSSADLSFDEYEERISLPTNNIWRMDGEETKSLAAFGASRKSSLENIVL</sequence>
<evidence type="ECO:0000256" key="3">
    <source>
        <dbReference type="ARBA" id="ARBA00022833"/>
    </source>
</evidence>
<reference evidence="7" key="1">
    <citation type="submission" date="2020-11" db="EMBL/GenBank/DDBJ databases">
        <title>Adaptations for nitrogen fixation in a non-lichenized fungal sporocarp promotes dispersal by wood-feeding termites.</title>
        <authorList>
            <consortium name="DOE Joint Genome Institute"/>
            <person name="Koch R.A."/>
            <person name="Yoon G."/>
            <person name="Arayal U."/>
            <person name="Lail K."/>
            <person name="Amirebrahimi M."/>
            <person name="Labutti K."/>
            <person name="Lipzen A."/>
            <person name="Riley R."/>
            <person name="Barry K."/>
            <person name="Henrissat B."/>
            <person name="Grigoriev I.V."/>
            <person name="Herr J.R."/>
            <person name="Aime M.C."/>
        </authorList>
    </citation>
    <scope>NUCLEOTIDE SEQUENCE</scope>
    <source>
        <strain evidence="7">MCA 3950</strain>
    </source>
</reference>
<accession>A0A9P7VW82</accession>
<dbReference type="GeneID" id="66108368"/>
<dbReference type="PANTHER" id="PTHR23111">
    <property type="entry name" value="ZINC FINGER PROTEIN"/>
    <property type="match status" value="1"/>
</dbReference>
<evidence type="ECO:0000256" key="5">
    <source>
        <dbReference type="SAM" id="MobiDB-lite"/>
    </source>
</evidence>
<feature type="region of interest" description="Disordered" evidence="5">
    <location>
        <begin position="125"/>
        <end position="167"/>
    </location>
</feature>
<dbReference type="EMBL" id="MU250532">
    <property type="protein sequence ID" value="KAG7447299.1"/>
    <property type="molecule type" value="Genomic_DNA"/>
</dbReference>
<dbReference type="SMART" id="SM00547">
    <property type="entry name" value="ZnF_RBZ"/>
    <property type="match status" value="2"/>
</dbReference>
<dbReference type="PROSITE" id="PS50199">
    <property type="entry name" value="ZF_RANBP2_2"/>
    <property type="match status" value="1"/>
</dbReference>
<dbReference type="AlphaFoldDB" id="A0A9P7VW82"/>
<proteinExistence type="predicted"/>
<dbReference type="RefSeq" id="XP_043040799.1">
    <property type="nucleotide sequence ID" value="XM_043186071.1"/>
</dbReference>
<dbReference type="Gene3D" id="4.10.1060.10">
    <property type="entry name" value="Zinc finger, RanBP2-type"/>
    <property type="match status" value="2"/>
</dbReference>
<dbReference type="SUPFAM" id="SSF90209">
    <property type="entry name" value="Ran binding protein zinc finger-like"/>
    <property type="match status" value="2"/>
</dbReference>
<dbReference type="InterPro" id="IPR001876">
    <property type="entry name" value="Znf_RanBP2"/>
</dbReference>
<protein>
    <recommendedName>
        <fullName evidence="6">RanBP2-type domain-containing protein</fullName>
    </recommendedName>
</protein>
<evidence type="ECO:0000256" key="2">
    <source>
        <dbReference type="ARBA" id="ARBA00022771"/>
    </source>
</evidence>
<evidence type="ECO:0000256" key="1">
    <source>
        <dbReference type="ARBA" id="ARBA00022723"/>
    </source>
</evidence>
<comment type="caution">
    <text evidence="7">The sequence shown here is derived from an EMBL/GenBank/DDBJ whole genome shotgun (WGS) entry which is preliminary data.</text>
</comment>
<dbReference type="Proteomes" id="UP000812287">
    <property type="component" value="Unassembled WGS sequence"/>
</dbReference>
<evidence type="ECO:0000256" key="4">
    <source>
        <dbReference type="PROSITE-ProRule" id="PRU00322"/>
    </source>
</evidence>